<protein>
    <submittedName>
        <fullName evidence="3">Uncharacterized protein</fullName>
    </submittedName>
</protein>
<evidence type="ECO:0000256" key="1">
    <source>
        <dbReference type="SAM" id="MobiDB-lite"/>
    </source>
</evidence>
<dbReference type="EMBL" id="LOCL01000030">
    <property type="protein sequence ID" value="KUF18448.1"/>
    <property type="molecule type" value="Genomic_DNA"/>
</dbReference>
<sequence>MTRLSRAADRFATGSNLLTRRLLARAAAWCARGRRTDLTGWKAILGIIVRVLLLALGAYLAARIVRALPWLLWLLTGWWLCAAWRAARKAATDSPEETPAAAPATHSADDVRAATLEWLHDRIGDAQGVHLRDLLAHAQAHSMFEGLDVTTFRAHLERWDIPVRPRVRVRGKGVTVGIHRDDLQGPPAASPAPSGQETAEPQLHAS</sequence>
<organism evidence="3 4">
    <name type="scientific">Streptomyces silvensis</name>
    <dbReference type="NCBI Taxonomy" id="1765722"/>
    <lineage>
        <taxon>Bacteria</taxon>
        <taxon>Bacillati</taxon>
        <taxon>Actinomycetota</taxon>
        <taxon>Actinomycetes</taxon>
        <taxon>Kitasatosporales</taxon>
        <taxon>Streptomycetaceae</taxon>
        <taxon>Streptomyces</taxon>
    </lineage>
</organism>
<feature type="transmembrane region" description="Helical" evidence="2">
    <location>
        <begin position="43"/>
        <end position="62"/>
    </location>
</feature>
<dbReference type="Proteomes" id="UP000054804">
    <property type="component" value="Unassembled WGS sequence"/>
</dbReference>
<evidence type="ECO:0000313" key="4">
    <source>
        <dbReference type="Proteomes" id="UP000054804"/>
    </source>
</evidence>
<keyword evidence="2" id="KW-1133">Transmembrane helix</keyword>
<evidence type="ECO:0000313" key="3">
    <source>
        <dbReference type="EMBL" id="KUF18448.1"/>
    </source>
</evidence>
<comment type="caution">
    <text evidence="3">The sequence shown here is derived from an EMBL/GenBank/DDBJ whole genome shotgun (WGS) entry which is preliminary data.</text>
</comment>
<evidence type="ECO:0000256" key="2">
    <source>
        <dbReference type="SAM" id="Phobius"/>
    </source>
</evidence>
<feature type="compositionally biased region" description="Polar residues" evidence="1">
    <location>
        <begin position="195"/>
        <end position="206"/>
    </location>
</feature>
<gene>
    <name evidence="3" type="ORF">AT728_19065</name>
</gene>
<dbReference type="OrthoDB" id="4332241at2"/>
<name>A0A0W7X6M6_9ACTN</name>
<dbReference type="STRING" id="1765722.AT728_19065"/>
<feature type="transmembrane region" description="Helical" evidence="2">
    <location>
        <begin position="68"/>
        <end position="87"/>
    </location>
</feature>
<dbReference type="RefSeq" id="WP_058847357.1">
    <property type="nucleotide sequence ID" value="NZ_LOCL01000030.1"/>
</dbReference>
<accession>A0A0W7X6M6</accession>
<keyword evidence="2" id="KW-0812">Transmembrane</keyword>
<proteinExistence type="predicted"/>
<keyword evidence="4" id="KW-1185">Reference proteome</keyword>
<dbReference type="AlphaFoldDB" id="A0A0W7X6M6"/>
<keyword evidence="2" id="KW-0472">Membrane</keyword>
<feature type="region of interest" description="Disordered" evidence="1">
    <location>
        <begin position="178"/>
        <end position="206"/>
    </location>
</feature>
<reference evidence="3 4" key="1">
    <citation type="submission" date="2015-12" db="EMBL/GenBank/DDBJ databases">
        <title>Draft genome sequence of Streptomyces silvensis ATCC 53525, a producer of novel hormone antagonists.</title>
        <authorList>
            <person name="Johnston C.W."/>
            <person name="Li Y."/>
            <person name="Magarvey N.A."/>
        </authorList>
    </citation>
    <scope>NUCLEOTIDE SEQUENCE [LARGE SCALE GENOMIC DNA]</scope>
    <source>
        <strain evidence="3 4">ATCC 53525</strain>
    </source>
</reference>